<dbReference type="Proteomes" id="UP000680638">
    <property type="component" value="Unassembled WGS sequence"/>
</dbReference>
<name>A0ABQ4M3I4_9BACL</name>
<dbReference type="Pfam" id="PF19789">
    <property type="entry name" value="DUF6273"/>
    <property type="match status" value="1"/>
</dbReference>
<evidence type="ECO:0000259" key="1">
    <source>
        <dbReference type="Pfam" id="PF19789"/>
    </source>
</evidence>
<sequence length="227" mass="25504">MEKDLLALTCGNTKPGEFITFGKYPQTADGIEQEIVWRVLQNSGNELFVLSESILDCKRYHGQSTELKWRDCTETTWHDCDLREWLNHEFYDAAFHAAEKRLIKTTYCAGNGEGCPDTGDKVFLLSVDEVKVLTEIHGKGLLRAVGTGFAKTKKPDGCSLYVYDKTNKDNYIMKDGEELGCSWWWLRTQGNKPTRACFVGTGGSIRSYGNNSIGGYGVRPALRIHLS</sequence>
<gene>
    <name evidence="2" type="ORF">J21TS3_45290</name>
</gene>
<dbReference type="InterPro" id="IPR046240">
    <property type="entry name" value="DUF6273"/>
</dbReference>
<accession>A0ABQ4M3I4</accession>
<feature type="domain" description="DUF6273" evidence="1">
    <location>
        <begin position="45"/>
        <end position="224"/>
    </location>
</feature>
<organism evidence="2 3">
    <name type="scientific">Paenibacillus cookii</name>
    <dbReference type="NCBI Taxonomy" id="157839"/>
    <lineage>
        <taxon>Bacteria</taxon>
        <taxon>Bacillati</taxon>
        <taxon>Bacillota</taxon>
        <taxon>Bacilli</taxon>
        <taxon>Bacillales</taxon>
        <taxon>Paenibacillaceae</taxon>
        <taxon>Paenibacillus</taxon>
    </lineage>
</organism>
<dbReference type="RefSeq" id="WP_212952237.1">
    <property type="nucleotide sequence ID" value="NZ_BORW01000035.1"/>
</dbReference>
<dbReference type="EMBL" id="BORW01000035">
    <property type="protein sequence ID" value="GIO69708.1"/>
    <property type="molecule type" value="Genomic_DNA"/>
</dbReference>
<keyword evidence="3" id="KW-1185">Reference proteome</keyword>
<proteinExistence type="predicted"/>
<comment type="caution">
    <text evidence="2">The sequence shown here is derived from an EMBL/GenBank/DDBJ whole genome shotgun (WGS) entry which is preliminary data.</text>
</comment>
<protein>
    <recommendedName>
        <fullName evidence="1">DUF6273 domain-containing protein</fullName>
    </recommendedName>
</protein>
<evidence type="ECO:0000313" key="3">
    <source>
        <dbReference type="Proteomes" id="UP000680638"/>
    </source>
</evidence>
<evidence type="ECO:0000313" key="2">
    <source>
        <dbReference type="EMBL" id="GIO69708.1"/>
    </source>
</evidence>
<reference evidence="2 3" key="1">
    <citation type="submission" date="2021-03" db="EMBL/GenBank/DDBJ databases">
        <title>Antimicrobial resistance genes in bacteria isolated from Japanese honey, and their potential for conferring macrolide and lincosamide resistance in the American foulbrood pathogen Paenibacillus larvae.</title>
        <authorList>
            <person name="Okamoto M."/>
            <person name="Kumagai M."/>
            <person name="Kanamori H."/>
            <person name="Takamatsu D."/>
        </authorList>
    </citation>
    <scope>NUCLEOTIDE SEQUENCE [LARGE SCALE GENOMIC DNA]</scope>
    <source>
        <strain evidence="2 3">J21TS3</strain>
    </source>
</reference>